<evidence type="ECO:0000313" key="8">
    <source>
        <dbReference type="Proteomes" id="UP000823895"/>
    </source>
</evidence>
<dbReference type="GO" id="GO:0004325">
    <property type="term" value="F:ferrochelatase activity"/>
    <property type="evidence" value="ECO:0007669"/>
    <property type="project" value="InterPro"/>
</dbReference>
<dbReference type="Proteomes" id="UP000823895">
    <property type="component" value="Unassembled WGS sequence"/>
</dbReference>
<reference evidence="7" key="1">
    <citation type="journal article" date="2021" name="PeerJ">
        <title>Extensive microbial diversity within the chicken gut microbiome revealed by metagenomics and culture.</title>
        <authorList>
            <person name="Gilroy R."/>
            <person name="Ravi A."/>
            <person name="Getino M."/>
            <person name="Pursley I."/>
            <person name="Horton D.L."/>
            <person name="Alikhan N.F."/>
            <person name="Baker D."/>
            <person name="Gharbi K."/>
            <person name="Hall N."/>
            <person name="Watson M."/>
            <person name="Adriaenssens E.M."/>
            <person name="Foster-Nyarko E."/>
            <person name="Jarju S."/>
            <person name="Secka A."/>
            <person name="Antonio M."/>
            <person name="Oren A."/>
            <person name="Chaudhuri R.R."/>
            <person name="La Ragione R."/>
            <person name="Hildebrand F."/>
            <person name="Pallen M.J."/>
        </authorList>
    </citation>
    <scope>NUCLEOTIDE SEQUENCE</scope>
    <source>
        <strain evidence="7">CHK165-2605</strain>
    </source>
</reference>
<accession>A0A9D2P2G7</accession>
<evidence type="ECO:0000313" key="7">
    <source>
        <dbReference type="EMBL" id="HJC42872.1"/>
    </source>
</evidence>
<evidence type="ECO:0000256" key="5">
    <source>
        <dbReference type="ARBA" id="ARBA00023244"/>
    </source>
</evidence>
<dbReference type="EMBL" id="DWWI01000088">
    <property type="protein sequence ID" value="HJC42872.1"/>
    <property type="molecule type" value="Genomic_DNA"/>
</dbReference>
<dbReference type="PANTHER" id="PTHR35330:SF1">
    <property type="entry name" value="SIROHEME BIOSYNTHESIS PROTEIN MET8"/>
    <property type="match status" value="1"/>
</dbReference>
<dbReference type="SUPFAM" id="SSF51735">
    <property type="entry name" value="NAD(P)-binding Rossmann-fold domains"/>
    <property type="match status" value="1"/>
</dbReference>
<evidence type="ECO:0000256" key="2">
    <source>
        <dbReference type="ARBA" id="ARBA00012400"/>
    </source>
</evidence>
<dbReference type="Pfam" id="PF13241">
    <property type="entry name" value="NAD_binding_7"/>
    <property type="match status" value="1"/>
</dbReference>
<dbReference type="InterPro" id="IPR006367">
    <property type="entry name" value="Sirohaem_synthase_N"/>
</dbReference>
<dbReference type="InterPro" id="IPR036291">
    <property type="entry name" value="NAD(P)-bd_dom_sf"/>
</dbReference>
<evidence type="ECO:0000256" key="4">
    <source>
        <dbReference type="ARBA" id="ARBA00023027"/>
    </source>
</evidence>
<dbReference type="AlphaFoldDB" id="A0A9D2P2G7"/>
<evidence type="ECO:0000256" key="3">
    <source>
        <dbReference type="ARBA" id="ARBA00023002"/>
    </source>
</evidence>
<sequence>MDRPYFPMFIDIADKKILVAGGGTIALRRIRTLLKFGADIHVIAPELCEELTQLEEEGKIKTEHREYRTGDIRGEQIVLAATDDHEVNRKIWEECRAAGIIVNVADDKELCDFYFPSVVMTDEAVIGINCGGMNHAKVKEMRIKIEKAFRK</sequence>
<dbReference type="PANTHER" id="PTHR35330">
    <property type="entry name" value="SIROHEME BIOSYNTHESIS PROTEIN MET8"/>
    <property type="match status" value="1"/>
</dbReference>
<dbReference type="Gene3D" id="3.40.50.720">
    <property type="entry name" value="NAD(P)-binding Rossmann-like Domain"/>
    <property type="match status" value="1"/>
</dbReference>
<organism evidence="7 8">
    <name type="scientific">Candidatus Mediterraneibacter gallistercoris</name>
    <dbReference type="NCBI Taxonomy" id="2838671"/>
    <lineage>
        <taxon>Bacteria</taxon>
        <taxon>Bacillati</taxon>
        <taxon>Bacillota</taxon>
        <taxon>Clostridia</taxon>
        <taxon>Lachnospirales</taxon>
        <taxon>Lachnospiraceae</taxon>
        <taxon>Mediterraneibacter</taxon>
    </lineage>
</organism>
<keyword evidence="5" id="KW-0627">Porphyrin biosynthesis</keyword>
<comment type="caution">
    <text evidence="7">The sequence shown here is derived from an EMBL/GenBank/DDBJ whole genome shotgun (WGS) entry which is preliminary data.</text>
</comment>
<dbReference type="GO" id="GO:0019354">
    <property type="term" value="P:siroheme biosynthetic process"/>
    <property type="evidence" value="ECO:0007669"/>
    <property type="project" value="InterPro"/>
</dbReference>
<evidence type="ECO:0000256" key="6">
    <source>
        <dbReference type="ARBA" id="ARBA00047561"/>
    </source>
</evidence>
<comment type="catalytic activity">
    <reaction evidence="6">
        <text>precorrin-2 + NAD(+) = sirohydrochlorin + NADH + 2 H(+)</text>
        <dbReference type="Rhea" id="RHEA:15613"/>
        <dbReference type="ChEBI" id="CHEBI:15378"/>
        <dbReference type="ChEBI" id="CHEBI:57540"/>
        <dbReference type="ChEBI" id="CHEBI:57945"/>
        <dbReference type="ChEBI" id="CHEBI:58351"/>
        <dbReference type="ChEBI" id="CHEBI:58827"/>
        <dbReference type="EC" id="1.3.1.76"/>
    </reaction>
</comment>
<keyword evidence="3" id="KW-0560">Oxidoreductase</keyword>
<keyword evidence="4" id="KW-0520">NAD</keyword>
<proteinExistence type="predicted"/>
<comment type="pathway">
    <text evidence="1">Porphyrin-containing compound metabolism; siroheme biosynthesis; sirohydrochlorin from precorrin-2: step 1/1.</text>
</comment>
<dbReference type="InterPro" id="IPR028161">
    <property type="entry name" value="Met8-like"/>
</dbReference>
<protein>
    <recommendedName>
        <fullName evidence="2">precorrin-2 dehydrogenase</fullName>
        <ecNumber evidence="2">1.3.1.76</ecNumber>
    </recommendedName>
</protein>
<evidence type="ECO:0000256" key="1">
    <source>
        <dbReference type="ARBA" id="ARBA00005010"/>
    </source>
</evidence>
<dbReference type="NCBIfam" id="TIGR01470">
    <property type="entry name" value="cysG_Nterm"/>
    <property type="match status" value="1"/>
</dbReference>
<dbReference type="EC" id="1.3.1.76" evidence="2"/>
<dbReference type="GO" id="GO:0043115">
    <property type="term" value="F:precorrin-2 dehydrogenase activity"/>
    <property type="evidence" value="ECO:0007669"/>
    <property type="project" value="UniProtKB-EC"/>
</dbReference>
<name>A0A9D2P2G7_9FIRM</name>
<reference evidence="7" key="2">
    <citation type="submission" date="2021-04" db="EMBL/GenBank/DDBJ databases">
        <authorList>
            <person name="Gilroy R."/>
        </authorList>
    </citation>
    <scope>NUCLEOTIDE SEQUENCE</scope>
    <source>
        <strain evidence="7">CHK165-2605</strain>
    </source>
</reference>
<gene>
    <name evidence="7" type="ORF">H9756_04200</name>
</gene>